<dbReference type="InterPro" id="IPR003421">
    <property type="entry name" value="Opine_DH"/>
</dbReference>
<evidence type="ECO:0000259" key="3">
    <source>
        <dbReference type="Pfam" id="PF02317"/>
    </source>
</evidence>
<feature type="domain" description="Opine dehydrogenase" evidence="3">
    <location>
        <begin position="184"/>
        <end position="339"/>
    </location>
</feature>
<dbReference type="GO" id="GO:0051287">
    <property type="term" value="F:NAD binding"/>
    <property type="evidence" value="ECO:0007669"/>
    <property type="project" value="InterPro"/>
</dbReference>
<keyword evidence="1" id="KW-0560">Oxidoreductase</keyword>
<dbReference type="Gene3D" id="3.40.50.720">
    <property type="entry name" value="NAD(P)-binding Rossmann-like Domain"/>
    <property type="match status" value="1"/>
</dbReference>
<comment type="caution">
    <text evidence="4">The sequence shown here is derived from an EMBL/GenBank/DDBJ whole genome shotgun (WGS) entry which is preliminary data.</text>
</comment>
<evidence type="ECO:0000256" key="1">
    <source>
        <dbReference type="ARBA" id="ARBA00023002"/>
    </source>
</evidence>
<dbReference type="InterPro" id="IPR011128">
    <property type="entry name" value="G3P_DH_NAD-dep_N"/>
</dbReference>
<dbReference type="GO" id="GO:0046168">
    <property type="term" value="P:glycerol-3-phosphate catabolic process"/>
    <property type="evidence" value="ECO:0007669"/>
    <property type="project" value="InterPro"/>
</dbReference>
<dbReference type="Gene3D" id="1.10.1040.10">
    <property type="entry name" value="N-(1-d-carboxylethyl)-l-norvaline Dehydrogenase, domain 2"/>
    <property type="match status" value="1"/>
</dbReference>
<evidence type="ECO:0000259" key="2">
    <source>
        <dbReference type="Pfam" id="PF01210"/>
    </source>
</evidence>
<dbReference type="Proteomes" id="UP000236075">
    <property type="component" value="Unassembled WGS sequence"/>
</dbReference>
<dbReference type="Pfam" id="PF01210">
    <property type="entry name" value="NAD_Gly3P_dh_N"/>
    <property type="match status" value="1"/>
</dbReference>
<dbReference type="AlphaFoldDB" id="A0AAX0WP06"/>
<gene>
    <name evidence="4" type="ORF">CXT95_05405</name>
</gene>
<dbReference type="EMBL" id="PJLB01000005">
    <property type="protein sequence ID" value="PND04197.1"/>
    <property type="molecule type" value="Genomic_DNA"/>
</dbReference>
<proteinExistence type="predicted"/>
<dbReference type="InterPro" id="IPR036291">
    <property type="entry name" value="NAD(P)-bd_dom_sf"/>
</dbReference>
<dbReference type="InterPro" id="IPR051729">
    <property type="entry name" value="Opine/Lysopine_DH"/>
</dbReference>
<dbReference type="SUPFAM" id="SSF48179">
    <property type="entry name" value="6-phosphogluconate dehydrogenase C-terminal domain-like"/>
    <property type="match status" value="1"/>
</dbReference>
<reference evidence="4 5" key="1">
    <citation type="journal article" date="2017" name="BMC Genomics">
        <title>Genome sequencing of 39 Akkermansia muciniphila isolates reveals its population structure, genomic and functional diverisity, and global distribution in mammalian gut microbiotas.</title>
        <authorList>
            <person name="Guo X."/>
            <person name="Li S."/>
            <person name="Zhang J."/>
            <person name="Wu F."/>
            <person name="Li X."/>
            <person name="Wu D."/>
            <person name="Zhang M."/>
            <person name="Ou Z."/>
            <person name="Jie Z."/>
            <person name="Yan Q."/>
            <person name="Li P."/>
            <person name="Yi J."/>
            <person name="Peng Y."/>
        </authorList>
    </citation>
    <scope>NUCLEOTIDE SEQUENCE [LARGE SCALE GENOMIC DNA]</scope>
    <source>
        <strain evidence="4 5">GP28</strain>
    </source>
</reference>
<organism evidence="4 5">
    <name type="scientific">Akkermansia muciniphila</name>
    <dbReference type="NCBI Taxonomy" id="239935"/>
    <lineage>
        <taxon>Bacteria</taxon>
        <taxon>Pseudomonadati</taxon>
        <taxon>Verrucomicrobiota</taxon>
        <taxon>Verrucomicrobiia</taxon>
        <taxon>Verrucomicrobiales</taxon>
        <taxon>Akkermansiaceae</taxon>
        <taxon>Akkermansia</taxon>
    </lineage>
</organism>
<dbReference type="GeneID" id="60881338"/>
<protein>
    <recommendedName>
        <fullName evidence="6">Opine dehydrogenase domain-containing protein</fullName>
    </recommendedName>
</protein>
<name>A0AAX0WP06_9BACT</name>
<dbReference type="GO" id="GO:0016616">
    <property type="term" value="F:oxidoreductase activity, acting on the CH-OH group of donors, NAD or NADP as acceptor"/>
    <property type="evidence" value="ECO:0007669"/>
    <property type="project" value="InterPro"/>
</dbReference>
<accession>A0AAX0WP06</accession>
<evidence type="ECO:0000313" key="4">
    <source>
        <dbReference type="EMBL" id="PND04197.1"/>
    </source>
</evidence>
<evidence type="ECO:0000313" key="5">
    <source>
        <dbReference type="Proteomes" id="UP000236075"/>
    </source>
</evidence>
<dbReference type="Pfam" id="PF02317">
    <property type="entry name" value="Octopine_DH"/>
    <property type="match status" value="1"/>
</dbReference>
<dbReference type="PANTHER" id="PTHR38015:SF1">
    <property type="entry name" value="OPINE DEHYDROGENASE DOMAIN-CONTAINING PROTEIN"/>
    <property type="match status" value="1"/>
</dbReference>
<feature type="domain" description="Glycerol-3-phosphate dehydrogenase NAD-dependent N-terminal" evidence="2">
    <location>
        <begin position="9"/>
        <end position="104"/>
    </location>
</feature>
<dbReference type="PANTHER" id="PTHR38015">
    <property type="entry name" value="BLR6086 PROTEIN"/>
    <property type="match status" value="1"/>
</dbReference>
<dbReference type="SUPFAM" id="SSF51735">
    <property type="entry name" value="NAD(P)-binding Rossmann-fold domains"/>
    <property type="match status" value="1"/>
</dbReference>
<dbReference type="RefSeq" id="WP_102746494.1">
    <property type="nucleotide sequence ID" value="NZ_AP021898.1"/>
</dbReference>
<dbReference type="InterPro" id="IPR008927">
    <property type="entry name" value="6-PGluconate_DH-like_C_sf"/>
</dbReference>
<dbReference type="InterPro" id="IPR013328">
    <property type="entry name" value="6PGD_dom2"/>
</dbReference>
<sequence length="349" mass="39510">MNTISTPVIGICGGGNLAHAMAGWLGTRGLHVNILTRNPNQWGKSLSAIFPNGTTHHAPLGHISNHPEILKDCNLVLVAVPRFGIREVCHRIKPYLHREQGLVIVPGTPEVMEMAEDPSWTSTVSLMGIYKVPLICRTQEYGHSVSILGSRPLNRIWVAPGNNAEHWSAMLETLFDTPLTHLSSPWPFLLTNSNPLLHPSRCMSLFRHYREGMFYDKQFLFYEEWTEEASELYIQADRELLTLCSCCPGMEIGKDIIPILDYYESRNAVELTKKIQSIPAFHGVKAPMTRRKQGWIPDFSSRYFTEDVPLGTKPICCLAEQLNIPVPTLQSFVEWNTSILNRFSPFRKK</sequence>
<evidence type="ECO:0008006" key="6">
    <source>
        <dbReference type="Google" id="ProtNLM"/>
    </source>
</evidence>